<accession>A0ABY5SR80</accession>
<dbReference type="CDD" id="cd01992">
    <property type="entry name" value="TilS_N"/>
    <property type="match status" value="1"/>
</dbReference>
<dbReference type="Pfam" id="PF01171">
    <property type="entry name" value="ATP_bind_3"/>
    <property type="match status" value="1"/>
</dbReference>
<dbReference type="Gene3D" id="3.40.50.620">
    <property type="entry name" value="HUPs"/>
    <property type="match status" value="1"/>
</dbReference>
<comment type="domain">
    <text evidence="6">The N-terminal region contains the highly conserved SGGXDS motif, predicted to be a P-loop motif involved in ATP binding.</text>
</comment>
<evidence type="ECO:0000259" key="8">
    <source>
        <dbReference type="Pfam" id="PF01171"/>
    </source>
</evidence>
<comment type="function">
    <text evidence="6">Ligates lysine onto the cytidine present at position 34 of the AUA codon-specific tRNA(Ile) that contains the anticodon CAU, in an ATP-dependent manner. Cytidine is converted to lysidine, thus changing the amino acid specificity of the tRNA from methionine to isoleucine.</text>
</comment>
<dbReference type="InterPro" id="IPR012094">
    <property type="entry name" value="tRNA_Ile_lys_synt"/>
</dbReference>
<keyword evidence="6" id="KW-0963">Cytoplasm</keyword>
<keyword evidence="10" id="KW-1185">Reference proteome</keyword>
<sequence>MAESPSPRRPTLDPASAAIRTAVRAGLAAAASVAEPNPTESRSAESNPTVPRPAVPNPAESGSAESDPTVPGLIVAVSGGADSMALLHATAFLHRRGEVRARAVTVDHGLQSGSTEVARRVVATAESWGMPAGRAPVDITAGEEGVEAAARTARYAALETARRESCADWILTAHTRSDQAETVLLGLMRGSGTRSLAGMSPQTGRLLRPLLGLDRDQTEESCRAQGIEVWNDPMNVDPAFTRVRARQLLAVLETELGQPLVANLARTADLCRADADYLDDRANAVVHGLRGAASVPVEAFTVLDDAVLGRVVRDWAISLGVPAQNFGGTRVSELCSLIRSRRRGRLSLPGDTEVVIDRGHVVFQVAAKAHESRRQ</sequence>
<dbReference type="EMBL" id="CP093443">
    <property type="protein sequence ID" value="UVI37065.1"/>
    <property type="molecule type" value="Genomic_DNA"/>
</dbReference>
<dbReference type="GO" id="GO:0032267">
    <property type="term" value="F:tRNA(Ile)-lysidine synthase activity"/>
    <property type="evidence" value="ECO:0007669"/>
    <property type="project" value="UniProtKB-EC"/>
</dbReference>
<proteinExistence type="inferred from homology"/>
<dbReference type="NCBIfam" id="TIGR02432">
    <property type="entry name" value="lysidine_TilS_N"/>
    <property type="match status" value="1"/>
</dbReference>
<keyword evidence="4 6" id="KW-0067">ATP-binding</keyword>
<dbReference type="Proteomes" id="UP001064879">
    <property type="component" value="Chromosome"/>
</dbReference>
<feature type="binding site" evidence="6">
    <location>
        <begin position="78"/>
        <end position="83"/>
    </location>
    <ligand>
        <name>ATP</name>
        <dbReference type="ChEBI" id="CHEBI:30616"/>
    </ligand>
</feature>
<keyword evidence="1 6" id="KW-0436">Ligase</keyword>
<comment type="similarity">
    <text evidence="6">Belongs to the tRNA(Ile)-lysidine synthase family.</text>
</comment>
<dbReference type="InterPro" id="IPR011063">
    <property type="entry name" value="TilS/TtcA_N"/>
</dbReference>
<evidence type="ECO:0000313" key="9">
    <source>
        <dbReference type="EMBL" id="UVI37065.1"/>
    </source>
</evidence>
<dbReference type="InterPro" id="IPR012795">
    <property type="entry name" value="tRNA_Ile_lys_synt_N"/>
</dbReference>
<dbReference type="InterPro" id="IPR014729">
    <property type="entry name" value="Rossmann-like_a/b/a_fold"/>
</dbReference>
<gene>
    <name evidence="6 9" type="primary">tilS</name>
    <name evidence="9" type="ORF">L1F31_05270</name>
</gene>
<name>A0ABY5SR80_9MICO</name>
<evidence type="ECO:0000256" key="5">
    <source>
        <dbReference type="ARBA" id="ARBA00048539"/>
    </source>
</evidence>
<dbReference type="SUPFAM" id="SSF82829">
    <property type="entry name" value="MesJ substrate recognition domain-like"/>
    <property type="match status" value="1"/>
</dbReference>
<dbReference type="RefSeq" id="WP_265419624.1">
    <property type="nucleotide sequence ID" value="NZ_CP093443.1"/>
</dbReference>
<dbReference type="SUPFAM" id="SSF52402">
    <property type="entry name" value="Adenine nucleotide alpha hydrolases-like"/>
    <property type="match status" value="1"/>
</dbReference>
<dbReference type="HAMAP" id="MF_01161">
    <property type="entry name" value="tRNA_Ile_lys_synt"/>
    <property type="match status" value="1"/>
</dbReference>
<evidence type="ECO:0000256" key="1">
    <source>
        <dbReference type="ARBA" id="ARBA00022598"/>
    </source>
</evidence>
<comment type="subcellular location">
    <subcellularLocation>
        <location evidence="6">Cytoplasm</location>
    </subcellularLocation>
</comment>
<dbReference type="Gene3D" id="1.20.59.20">
    <property type="match status" value="1"/>
</dbReference>
<keyword evidence="2 6" id="KW-0819">tRNA processing</keyword>
<feature type="compositionally biased region" description="Polar residues" evidence="7">
    <location>
        <begin position="38"/>
        <end position="49"/>
    </location>
</feature>
<evidence type="ECO:0000256" key="7">
    <source>
        <dbReference type="SAM" id="MobiDB-lite"/>
    </source>
</evidence>
<protein>
    <recommendedName>
        <fullName evidence="6">tRNA(Ile)-lysidine synthase</fullName>
        <ecNumber evidence="6">6.3.4.19</ecNumber>
    </recommendedName>
    <alternativeName>
        <fullName evidence="6">tRNA(Ile)-2-lysyl-cytidine synthase</fullName>
    </alternativeName>
    <alternativeName>
        <fullName evidence="6">tRNA(Ile)-lysidine synthetase</fullName>
    </alternativeName>
</protein>
<comment type="catalytic activity">
    <reaction evidence="5 6">
        <text>cytidine(34) in tRNA(Ile2) + L-lysine + ATP = lysidine(34) in tRNA(Ile2) + AMP + diphosphate + H(+)</text>
        <dbReference type="Rhea" id="RHEA:43744"/>
        <dbReference type="Rhea" id="RHEA-COMP:10625"/>
        <dbReference type="Rhea" id="RHEA-COMP:10670"/>
        <dbReference type="ChEBI" id="CHEBI:15378"/>
        <dbReference type="ChEBI" id="CHEBI:30616"/>
        <dbReference type="ChEBI" id="CHEBI:32551"/>
        <dbReference type="ChEBI" id="CHEBI:33019"/>
        <dbReference type="ChEBI" id="CHEBI:82748"/>
        <dbReference type="ChEBI" id="CHEBI:83665"/>
        <dbReference type="ChEBI" id="CHEBI:456215"/>
        <dbReference type="EC" id="6.3.4.19"/>
    </reaction>
</comment>
<evidence type="ECO:0000256" key="3">
    <source>
        <dbReference type="ARBA" id="ARBA00022741"/>
    </source>
</evidence>
<feature type="region of interest" description="Disordered" evidence="7">
    <location>
        <begin position="28"/>
        <end position="70"/>
    </location>
</feature>
<organism evidence="9 10">
    <name type="scientific">Brevibacterium spongiae</name>
    <dbReference type="NCBI Taxonomy" id="2909672"/>
    <lineage>
        <taxon>Bacteria</taxon>
        <taxon>Bacillati</taxon>
        <taxon>Actinomycetota</taxon>
        <taxon>Actinomycetes</taxon>
        <taxon>Micrococcales</taxon>
        <taxon>Brevibacteriaceae</taxon>
        <taxon>Brevibacterium</taxon>
    </lineage>
</organism>
<dbReference type="PANTHER" id="PTHR43033:SF1">
    <property type="entry name" value="TRNA(ILE)-LYSIDINE SYNTHASE-RELATED"/>
    <property type="match status" value="1"/>
</dbReference>
<reference evidence="9" key="1">
    <citation type="submission" date="2022-03" db="EMBL/GenBank/DDBJ databases">
        <title>Brevibacterium spongiae sp. nov., isolated from marine sponge.</title>
        <authorList>
            <person name="Li Z."/>
            <person name="Zhang M."/>
        </authorList>
    </citation>
    <scope>NUCLEOTIDE SEQUENCE</scope>
    <source>
        <strain evidence="9">WHS-Z9</strain>
    </source>
</reference>
<keyword evidence="3 6" id="KW-0547">Nucleotide-binding</keyword>
<dbReference type="EC" id="6.3.4.19" evidence="6"/>
<evidence type="ECO:0000256" key="2">
    <source>
        <dbReference type="ARBA" id="ARBA00022694"/>
    </source>
</evidence>
<evidence type="ECO:0000256" key="6">
    <source>
        <dbReference type="HAMAP-Rule" id="MF_01161"/>
    </source>
</evidence>
<evidence type="ECO:0000313" key="10">
    <source>
        <dbReference type="Proteomes" id="UP001064879"/>
    </source>
</evidence>
<dbReference type="PANTHER" id="PTHR43033">
    <property type="entry name" value="TRNA(ILE)-LYSIDINE SYNTHASE-RELATED"/>
    <property type="match status" value="1"/>
</dbReference>
<feature type="domain" description="tRNA(Ile)-lysidine/2-thiocytidine synthase N-terminal" evidence="8">
    <location>
        <begin position="73"/>
        <end position="247"/>
    </location>
</feature>
<evidence type="ECO:0000256" key="4">
    <source>
        <dbReference type="ARBA" id="ARBA00022840"/>
    </source>
</evidence>